<dbReference type="EMBL" id="KK207713">
    <property type="protein sequence ID" value="EZF56689.1"/>
    <property type="molecule type" value="Genomic_DNA"/>
</dbReference>
<name>A0A022WEF3_TRIRU</name>
<dbReference type="HOGENOM" id="CLU_2623770_0_0_1"/>
<dbReference type="AlphaFoldDB" id="A0A022WEF3"/>
<gene>
    <name evidence="1" type="ORF">H103_00947</name>
</gene>
<sequence>MDYGNLMLRVNALFPLNPYLGHVEAMNHHALHLYGQDYFLRLFRSAPFRLSEPYVPAMAGSMSTRSLPVLSSNSNRTS</sequence>
<accession>A0A022WEF3</accession>
<organism evidence="1">
    <name type="scientific">Trichophyton rubrum CBS 288.86</name>
    <dbReference type="NCBI Taxonomy" id="1215330"/>
    <lineage>
        <taxon>Eukaryota</taxon>
        <taxon>Fungi</taxon>
        <taxon>Dikarya</taxon>
        <taxon>Ascomycota</taxon>
        <taxon>Pezizomycotina</taxon>
        <taxon>Eurotiomycetes</taxon>
        <taxon>Eurotiomycetidae</taxon>
        <taxon>Onygenales</taxon>
        <taxon>Arthrodermataceae</taxon>
        <taxon>Trichophyton</taxon>
    </lineage>
</organism>
<evidence type="ECO:0000313" key="1">
    <source>
        <dbReference type="EMBL" id="EZF56689.1"/>
    </source>
</evidence>
<reference evidence="1" key="1">
    <citation type="submission" date="2014-02" db="EMBL/GenBank/DDBJ databases">
        <title>The Genome Sequence of Trichophyton rubrum (morphotype fischeri) CBS 288.86.</title>
        <authorList>
            <consortium name="The Broad Institute Genomics Platform"/>
            <person name="Cuomo C.A."/>
            <person name="White T.C."/>
            <person name="Graser Y."/>
            <person name="Martinez-Rossi N."/>
            <person name="Heitman J."/>
            <person name="Young S.K."/>
            <person name="Zeng Q."/>
            <person name="Gargeya S."/>
            <person name="Abouelleil A."/>
            <person name="Alvarado L."/>
            <person name="Chapman S.B."/>
            <person name="Gainer-Dewar J."/>
            <person name="Goldberg J."/>
            <person name="Griggs A."/>
            <person name="Gujja S."/>
            <person name="Hansen M."/>
            <person name="Howarth C."/>
            <person name="Imamovic A."/>
            <person name="Larimer J."/>
            <person name="Martinez D."/>
            <person name="Murphy C."/>
            <person name="Pearson M.D."/>
            <person name="Persinoti G."/>
            <person name="Poon T."/>
            <person name="Priest M."/>
            <person name="Roberts A.D."/>
            <person name="Saif S."/>
            <person name="Shea T.D."/>
            <person name="Sykes S.N."/>
            <person name="Wortman J."/>
            <person name="Nusbaum C."/>
            <person name="Birren B."/>
        </authorList>
    </citation>
    <scope>NUCLEOTIDE SEQUENCE [LARGE SCALE GENOMIC DNA]</scope>
    <source>
        <strain evidence="1">CBS 288.86</strain>
    </source>
</reference>
<protein>
    <submittedName>
        <fullName evidence="1">Uncharacterized protein</fullName>
    </submittedName>
</protein>
<dbReference type="Proteomes" id="UP000023758">
    <property type="component" value="Unassembled WGS sequence"/>
</dbReference>
<proteinExistence type="predicted"/>